<evidence type="ECO:0000313" key="3">
    <source>
        <dbReference type="Proteomes" id="UP000182977"/>
    </source>
</evidence>
<dbReference type="RefSeq" id="WP_197683186.1">
    <property type="nucleotide sequence ID" value="NZ_LBMC01000023.1"/>
</dbReference>
<protein>
    <submittedName>
        <fullName evidence="2">ABC-2 type transport system permease protein</fullName>
    </submittedName>
</protein>
<keyword evidence="3" id="KW-1185">Reference proteome</keyword>
<feature type="transmembrane region" description="Helical" evidence="1">
    <location>
        <begin position="61"/>
        <end position="79"/>
    </location>
</feature>
<sequence length="255" mass="25899">MNSAAIKAAALRRACRAEWTKLRTDAGTWWLLLGLVAVTVSVGAATTGSVRDMDGGDPARLALSGVMVGQAIVAVLVVLSTSGEYSTGMIQLTLAAVPRRTTALAAKALVLGAVTAVASIAGVLGSLLAGHLLLPGTPALTDAATLRAGLGTVLYLVLIAELALGVGFAVRDGAVASGTVLALLYLFPLLSHVVTDPWLQQQLARIGPMPAGLAIQATTGLDRLPIGPWAGLGVLALWATAAVTLGTTLLQRRDT</sequence>
<dbReference type="PANTHER" id="PTHR37305:SF1">
    <property type="entry name" value="MEMBRANE PROTEIN"/>
    <property type="match status" value="1"/>
</dbReference>
<proteinExistence type="predicted"/>
<evidence type="ECO:0000256" key="1">
    <source>
        <dbReference type="SAM" id="Phobius"/>
    </source>
</evidence>
<dbReference type="EMBL" id="LT629791">
    <property type="protein sequence ID" value="SDU65824.1"/>
    <property type="molecule type" value="Genomic_DNA"/>
</dbReference>
<name>A0A1H2KAV7_9ACTN</name>
<evidence type="ECO:0000313" key="2">
    <source>
        <dbReference type="EMBL" id="SDU65824.1"/>
    </source>
</evidence>
<feature type="transmembrane region" description="Helical" evidence="1">
    <location>
        <begin position="175"/>
        <end position="194"/>
    </location>
</feature>
<dbReference type="PANTHER" id="PTHR37305">
    <property type="entry name" value="INTEGRAL MEMBRANE PROTEIN-RELATED"/>
    <property type="match status" value="1"/>
</dbReference>
<reference evidence="3" key="1">
    <citation type="submission" date="2016-10" db="EMBL/GenBank/DDBJ databases">
        <authorList>
            <person name="Varghese N."/>
            <person name="Submissions S."/>
        </authorList>
    </citation>
    <scope>NUCLEOTIDE SEQUENCE [LARGE SCALE GENOMIC DNA]</scope>
    <source>
        <strain evidence="3">DSM 45079</strain>
    </source>
</reference>
<dbReference type="Proteomes" id="UP000182977">
    <property type="component" value="Chromosome I"/>
</dbReference>
<organism evidence="2 3">
    <name type="scientific">Jiangella alkaliphila</name>
    <dbReference type="NCBI Taxonomy" id="419479"/>
    <lineage>
        <taxon>Bacteria</taxon>
        <taxon>Bacillati</taxon>
        <taxon>Actinomycetota</taxon>
        <taxon>Actinomycetes</taxon>
        <taxon>Jiangellales</taxon>
        <taxon>Jiangellaceae</taxon>
        <taxon>Jiangella</taxon>
    </lineage>
</organism>
<feature type="transmembrane region" description="Helical" evidence="1">
    <location>
        <begin position="229"/>
        <end position="250"/>
    </location>
</feature>
<gene>
    <name evidence="2" type="ORF">SAMN04488563_3623</name>
</gene>
<keyword evidence="1" id="KW-0812">Transmembrane</keyword>
<accession>A0A1H2KAV7</accession>
<keyword evidence="1" id="KW-1133">Transmembrane helix</keyword>
<feature type="transmembrane region" description="Helical" evidence="1">
    <location>
        <begin position="108"/>
        <end position="134"/>
    </location>
</feature>
<feature type="transmembrane region" description="Helical" evidence="1">
    <location>
        <begin position="29"/>
        <end position="49"/>
    </location>
</feature>
<dbReference type="AlphaFoldDB" id="A0A1H2KAV7"/>
<dbReference type="STRING" id="419479.SAMN04488563_3623"/>
<feature type="transmembrane region" description="Helical" evidence="1">
    <location>
        <begin position="146"/>
        <end position="168"/>
    </location>
</feature>
<keyword evidence="1" id="KW-0472">Membrane</keyword>